<feature type="domain" description="FAD-binding PCMH-type" evidence="4">
    <location>
        <begin position="1"/>
        <end position="163"/>
    </location>
</feature>
<keyword evidence="2" id="KW-0274">FAD</keyword>
<evidence type="ECO:0000313" key="5">
    <source>
        <dbReference type="EMBL" id="GLI54625.1"/>
    </source>
</evidence>
<dbReference type="InterPro" id="IPR016166">
    <property type="entry name" value="FAD-bd_PCMH"/>
</dbReference>
<proteinExistence type="predicted"/>
<accession>A0A9W6GI66</accession>
<dbReference type="SUPFAM" id="SSF56176">
    <property type="entry name" value="FAD-binding/transporter-associated domain-like"/>
    <property type="match status" value="1"/>
</dbReference>
<dbReference type="InterPro" id="IPR016169">
    <property type="entry name" value="FAD-bd_PCMH_sub2"/>
</dbReference>
<dbReference type="InterPro" id="IPR051312">
    <property type="entry name" value="Diverse_Substr_Oxidored"/>
</dbReference>
<dbReference type="Gene3D" id="3.30.390.50">
    <property type="entry name" value="CO dehydrogenase flavoprotein, C-terminal domain"/>
    <property type="match status" value="1"/>
</dbReference>
<dbReference type="Pfam" id="PF03450">
    <property type="entry name" value="CO_deh_flav_C"/>
    <property type="match status" value="1"/>
</dbReference>
<dbReference type="InterPro" id="IPR002346">
    <property type="entry name" value="Mopterin_DH_FAD-bd"/>
</dbReference>
<dbReference type="Pfam" id="PF00941">
    <property type="entry name" value="FAD_binding_5"/>
    <property type="match status" value="1"/>
</dbReference>
<dbReference type="AlphaFoldDB" id="A0A9W6GI66"/>
<keyword evidence="6" id="KW-1185">Reference proteome</keyword>
<dbReference type="InterPro" id="IPR005107">
    <property type="entry name" value="CO_DH_flav_C"/>
</dbReference>
<dbReference type="InterPro" id="IPR036318">
    <property type="entry name" value="FAD-bd_PCMH-like_sf"/>
</dbReference>
<dbReference type="PANTHER" id="PTHR42659:SF2">
    <property type="entry name" value="XANTHINE DEHYDROGENASE SUBUNIT C-RELATED"/>
    <property type="match status" value="1"/>
</dbReference>
<sequence>MFTFSKYHLATSLDDAYEVLLKNRNNAILGGTAYLRMGNRNLATAVDLSALNLDYIREEEGYIEIGAMTNFRSIETSELLLNNFGGVVARSVMDIVGVQLRNVVTVGATVFSRYGFSDFIPALLALNTVVVLQGAGEMTLEKFLESDVKRDILVAIRIEKNKRTGNYQTIRRSNSDYALLNVVTSNLDGDVRIVVGARPGRAVLAKEAMKYIEEKGLSAESIEEAGRIASEELEFTDNMRASGKYREAICKVMVKRSLGEVM</sequence>
<dbReference type="SUPFAM" id="SSF55447">
    <property type="entry name" value="CO dehydrogenase flavoprotein C-terminal domain-like"/>
    <property type="match status" value="1"/>
</dbReference>
<evidence type="ECO:0000256" key="3">
    <source>
        <dbReference type="ARBA" id="ARBA00023002"/>
    </source>
</evidence>
<gene>
    <name evidence="5" type="primary">xdhB</name>
    <name evidence="5" type="ORF">PM10SUCC1_01400</name>
</gene>
<evidence type="ECO:0000313" key="6">
    <source>
        <dbReference type="Proteomes" id="UP001144471"/>
    </source>
</evidence>
<dbReference type="Proteomes" id="UP001144471">
    <property type="component" value="Unassembled WGS sequence"/>
</dbReference>
<keyword evidence="3" id="KW-0560">Oxidoreductase</keyword>
<dbReference type="Gene3D" id="3.30.465.10">
    <property type="match status" value="1"/>
</dbReference>
<dbReference type="PANTHER" id="PTHR42659">
    <property type="entry name" value="XANTHINE DEHYDROGENASE SUBUNIT C-RELATED"/>
    <property type="match status" value="1"/>
</dbReference>
<reference evidence="5" key="1">
    <citation type="submission" date="2022-12" db="EMBL/GenBank/DDBJ databases">
        <title>Reference genome sequencing for broad-spectrum identification of bacterial and archaeal isolates by mass spectrometry.</title>
        <authorList>
            <person name="Sekiguchi Y."/>
            <person name="Tourlousse D.M."/>
        </authorList>
    </citation>
    <scope>NUCLEOTIDE SEQUENCE</scope>
    <source>
        <strain evidence="5">10succ1</strain>
    </source>
</reference>
<dbReference type="GO" id="GO:0071949">
    <property type="term" value="F:FAD binding"/>
    <property type="evidence" value="ECO:0007669"/>
    <property type="project" value="InterPro"/>
</dbReference>
<evidence type="ECO:0000256" key="2">
    <source>
        <dbReference type="ARBA" id="ARBA00022827"/>
    </source>
</evidence>
<keyword evidence="1" id="KW-0285">Flavoprotein</keyword>
<name>A0A9W6GI66_9FUSO</name>
<dbReference type="SMART" id="SM01092">
    <property type="entry name" value="CO_deh_flav_C"/>
    <property type="match status" value="1"/>
</dbReference>
<protein>
    <submittedName>
        <fullName evidence="5">Molybdopterin dehydrogenase</fullName>
    </submittedName>
</protein>
<evidence type="ECO:0000256" key="1">
    <source>
        <dbReference type="ARBA" id="ARBA00022630"/>
    </source>
</evidence>
<evidence type="ECO:0000259" key="4">
    <source>
        <dbReference type="PROSITE" id="PS51387"/>
    </source>
</evidence>
<dbReference type="EMBL" id="BSDY01000001">
    <property type="protein sequence ID" value="GLI54625.1"/>
    <property type="molecule type" value="Genomic_DNA"/>
</dbReference>
<comment type="caution">
    <text evidence="5">The sequence shown here is derived from an EMBL/GenBank/DDBJ whole genome shotgun (WGS) entry which is preliminary data.</text>
</comment>
<organism evidence="5 6">
    <name type="scientific">Propionigenium maris DSM 9537</name>
    <dbReference type="NCBI Taxonomy" id="1123000"/>
    <lineage>
        <taxon>Bacteria</taxon>
        <taxon>Fusobacteriati</taxon>
        <taxon>Fusobacteriota</taxon>
        <taxon>Fusobacteriia</taxon>
        <taxon>Fusobacteriales</taxon>
        <taxon>Fusobacteriaceae</taxon>
        <taxon>Propionigenium</taxon>
    </lineage>
</organism>
<dbReference type="RefSeq" id="WP_281832408.1">
    <property type="nucleotide sequence ID" value="NZ_BSDY01000001.1"/>
</dbReference>
<dbReference type="PROSITE" id="PS51387">
    <property type="entry name" value="FAD_PCMH"/>
    <property type="match status" value="1"/>
</dbReference>
<dbReference type="GO" id="GO:0016491">
    <property type="term" value="F:oxidoreductase activity"/>
    <property type="evidence" value="ECO:0007669"/>
    <property type="project" value="UniProtKB-KW"/>
</dbReference>
<dbReference type="InterPro" id="IPR036683">
    <property type="entry name" value="CO_DH_flav_C_dom_sf"/>
</dbReference>